<evidence type="ECO:0000256" key="1">
    <source>
        <dbReference type="SAM" id="SignalP"/>
    </source>
</evidence>
<sequence length="42" mass="4688">MRSMVLLLRSSWIFFHMLASSTVVKTDFSCGYIDGCVKASAQ</sequence>
<dbReference type="AlphaFoldDB" id="A0A4U6TNJ5"/>
<name>A0A4U6TNJ5_SETVI</name>
<keyword evidence="3" id="KW-1185">Reference proteome</keyword>
<protein>
    <submittedName>
        <fullName evidence="2">Uncharacterized protein</fullName>
    </submittedName>
</protein>
<dbReference type="Proteomes" id="UP000298652">
    <property type="component" value="Chromosome 7"/>
</dbReference>
<dbReference type="Gramene" id="TKW03452">
    <property type="protein sequence ID" value="TKW03452"/>
    <property type="gene ID" value="SEVIR_7G024705v2"/>
</dbReference>
<gene>
    <name evidence="2" type="ORF">SEVIR_7G024705v2</name>
</gene>
<feature type="signal peptide" evidence="1">
    <location>
        <begin position="1"/>
        <end position="19"/>
    </location>
</feature>
<dbReference type="EMBL" id="CM016558">
    <property type="protein sequence ID" value="TKW03452.1"/>
    <property type="molecule type" value="Genomic_DNA"/>
</dbReference>
<accession>A0A4U6TNJ5</accession>
<organism evidence="2 3">
    <name type="scientific">Setaria viridis</name>
    <name type="common">Green bristlegrass</name>
    <name type="synonym">Setaria italica subsp. viridis</name>
    <dbReference type="NCBI Taxonomy" id="4556"/>
    <lineage>
        <taxon>Eukaryota</taxon>
        <taxon>Viridiplantae</taxon>
        <taxon>Streptophyta</taxon>
        <taxon>Embryophyta</taxon>
        <taxon>Tracheophyta</taxon>
        <taxon>Spermatophyta</taxon>
        <taxon>Magnoliopsida</taxon>
        <taxon>Liliopsida</taxon>
        <taxon>Poales</taxon>
        <taxon>Poaceae</taxon>
        <taxon>PACMAD clade</taxon>
        <taxon>Panicoideae</taxon>
        <taxon>Panicodae</taxon>
        <taxon>Paniceae</taxon>
        <taxon>Cenchrinae</taxon>
        <taxon>Setaria</taxon>
    </lineage>
</organism>
<reference evidence="2" key="1">
    <citation type="submission" date="2019-03" db="EMBL/GenBank/DDBJ databases">
        <title>WGS assembly of Setaria viridis.</title>
        <authorList>
            <person name="Huang P."/>
            <person name="Jenkins J."/>
            <person name="Grimwood J."/>
            <person name="Barry K."/>
            <person name="Healey A."/>
            <person name="Mamidi S."/>
            <person name="Sreedasyam A."/>
            <person name="Shu S."/>
            <person name="Feldman M."/>
            <person name="Wu J."/>
            <person name="Yu Y."/>
            <person name="Chen C."/>
            <person name="Johnson J."/>
            <person name="Rokhsar D."/>
            <person name="Baxter I."/>
            <person name="Schmutz J."/>
            <person name="Brutnell T."/>
            <person name="Kellogg E."/>
        </authorList>
    </citation>
    <scope>NUCLEOTIDE SEQUENCE [LARGE SCALE GENOMIC DNA]</scope>
</reference>
<keyword evidence="1" id="KW-0732">Signal</keyword>
<evidence type="ECO:0000313" key="2">
    <source>
        <dbReference type="EMBL" id="TKW03452.1"/>
    </source>
</evidence>
<evidence type="ECO:0000313" key="3">
    <source>
        <dbReference type="Proteomes" id="UP000298652"/>
    </source>
</evidence>
<feature type="chain" id="PRO_5020647659" evidence="1">
    <location>
        <begin position="20"/>
        <end position="42"/>
    </location>
</feature>
<proteinExistence type="predicted"/>